<organism evidence="1 2">
    <name type="scientific">Blattamonas nauphoetae</name>
    <dbReference type="NCBI Taxonomy" id="2049346"/>
    <lineage>
        <taxon>Eukaryota</taxon>
        <taxon>Metamonada</taxon>
        <taxon>Preaxostyla</taxon>
        <taxon>Oxymonadida</taxon>
        <taxon>Blattamonas</taxon>
    </lineage>
</organism>
<dbReference type="Proteomes" id="UP001281761">
    <property type="component" value="Unassembled WGS sequence"/>
</dbReference>
<sequence>MKILRTLNSNCSFKVQLALIKADLLPRIVINLNQQSLSFAEAADIHTCPLERVLITFRIANHEILDYLEIEDGNEQLAVQNTVLKQVIVPSEKYIWHLCVNRHSIIDSYQSKHFLDLLTRLLEICPNYQPTMDLVLHMPVFITIPSCLTFFEKDISIFAFLNRMNDTQRECNSRRGEAQQMCKMMHRQLRMEGFEDVIEAKLQNDKNTHFWGDIVDSSIRWNNLQGMNQPKQE</sequence>
<name>A0ABQ9X1Y2_9EUKA</name>
<dbReference type="EMBL" id="JARBJD010000278">
    <property type="protein sequence ID" value="KAK2944937.1"/>
    <property type="molecule type" value="Genomic_DNA"/>
</dbReference>
<proteinExistence type="predicted"/>
<gene>
    <name evidence="1" type="ORF">BLNAU_20113</name>
</gene>
<keyword evidence="2" id="KW-1185">Reference proteome</keyword>
<evidence type="ECO:0000313" key="2">
    <source>
        <dbReference type="Proteomes" id="UP001281761"/>
    </source>
</evidence>
<accession>A0ABQ9X1Y2</accession>
<evidence type="ECO:0000313" key="1">
    <source>
        <dbReference type="EMBL" id="KAK2944937.1"/>
    </source>
</evidence>
<reference evidence="1 2" key="1">
    <citation type="journal article" date="2022" name="bioRxiv">
        <title>Genomics of Preaxostyla Flagellates Illuminates Evolutionary Transitions and the Path Towards Mitochondrial Loss.</title>
        <authorList>
            <person name="Novak L.V.F."/>
            <person name="Treitli S.C."/>
            <person name="Pyrih J."/>
            <person name="Halakuc P."/>
            <person name="Pipaliya S.V."/>
            <person name="Vacek V."/>
            <person name="Brzon O."/>
            <person name="Soukal P."/>
            <person name="Eme L."/>
            <person name="Dacks J.B."/>
            <person name="Karnkowska A."/>
            <person name="Elias M."/>
            <person name="Hampl V."/>
        </authorList>
    </citation>
    <scope>NUCLEOTIDE SEQUENCE [LARGE SCALE GENOMIC DNA]</scope>
    <source>
        <strain evidence="1">NAU3</strain>
        <tissue evidence="1">Gut</tissue>
    </source>
</reference>
<comment type="caution">
    <text evidence="1">The sequence shown here is derived from an EMBL/GenBank/DDBJ whole genome shotgun (WGS) entry which is preliminary data.</text>
</comment>
<protein>
    <submittedName>
        <fullName evidence="1">Uncharacterized protein</fullName>
    </submittedName>
</protein>